<dbReference type="InterPro" id="IPR056772">
    <property type="entry name" value="RecA-like_ORC2"/>
</dbReference>
<feature type="compositionally biased region" description="Low complexity" evidence="6">
    <location>
        <begin position="231"/>
        <end position="245"/>
    </location>
</feature>
<feature type="compositionally biased region" description="Polar residues" evidence="6">
    <location>
        <begin position="48"/>
        <end position="61"/>
    </location>
</feature>
<evidence type="ECO:0000259" key="8">
    <source>
        <dbReference type="Pfam" id="PF24882"/>
    </source>
</evidence>
<dbReference type="GO" id="GO:0003688">
    <property type="term" value="F:DNA replication origin binding"/>
    <property type="evidence" value="ECO:0007669"/>
    <property type="project" value="TreeGrafter"/>
</dbReference>
<evidence type="ECO:0000256" key="4">
    <source>
        <dbReference type="ARBA" id="ARBA00022705"/>
    </source>
</evidence>
<dbReference type="AlphaFoldDB" id="A0A182RHU0"/>
<feature type="compositionally biased region" description="Basic and acidic residues" evidence="6">
    <location>
        <begin position="68"/>
        <end position="80"/>
    </location>
</feature>
<feature type="compositionally biased region" description="Basic and acidic residues" evidence="6">
    <location>
        <begin position="31"/>
        <end position="47"/>
    </location>
</feature>
<evidence type="ECO:0000256" key="2">
    <source>
        <dbReference type="ARBA" id="ARBA00007421"/>
    </source>
</evidence>
<evidence type="ECO:0000256" key="3">
    <source>
        <dbReference type="ARBA" id="ARBA00019080"/>
    </source>
</evidence>
<protein>
    <recommendedName>
        <fullName evidence="3">Origin recognition complex subunit 2</fullName>
    </recommendedName>
</protein>
<feature type="region of interest" description="Disordered" evidence="6">
    <location>
        <begin position="1"/>
        <end position="191"/>
    </location>
</feature>
<dbReference type="GO" id="GO:0005664">
    <property type="term" value="C:nuclear origin of replication recognition complex"/>
    <property type="evidence" value="ECO:0007669"/>
    <property type="project" value="TreeGrafter"/>
</dbReference>
<evidence type="ECO:0000313" key="9">
    <source>
        <dbReference type="EnsemblMetazoa" id="AFUN005802-PA"/>
    </source>
</evidence>
<evidence type="ECO:0000256" key="6">
    <source>
        <dbReference type="SAM" id="MobiDB-lite"/>
    </source>
</evidence>
<dbReference type="Pfam" id="PF24882">
    <property type="entry name" value="WHD_ORC2"/>
    <property type="match status" value="1"/>
</dbReference>
<sequence>MSNSHSEDYSEEKRQRKKDLSTVVIDSDETGSSRDEIDSSCDNESKQRSTLNQEKPSSSVRRSLRGSHAKDYATSKDLSRRRDRKNASTTETSDEETDGEKEKNHHQLGQQLDRDTEEIAVSGSKGNERKKANSAAADNVRRSSRITSPSVRYSKDYVTESAKAKRPVQSSTSTDESSMDEQEDHEDSLEMLNNKVAATTLFEAERDVPGTGIYGFQTPKKRGSMSALAQASSATRTPRTPRSPRCSVTVFGNVPTTPLHVRKQNKKELSKALQASMRQDFSASESDYNPSDEEDDDDSVSDDDEDNATASSADETVSERSQKGRKSQTGTNIAPHTPAVPVPAKLPSQSAANGQSTRARTTRSASNKTDMQYIVESDNYFSTFTNAKSVTSDHTLDRLSTPRLPQDVLLRLLQETNASSIHASAIQDMLAEHEQQFTRWLFLLNEGFSVLLCGLGSKRSLLQTFHHKLLADRPVLVVNGFFPGLTVKDVLDAVANDLLDLQLQTSVHHETIDEIEYELSLQPDLHVFLLVHNLDGVAMRNDRMQATMCRLASIPNIHLVATIDHINAPLLWDASKLSLYNFCWWDVTTLLPYSVETAFENSLLVQSGGALALSSMSSVFASLTTNARGIFMVIVKYQLANSGPANAQYPGMQFKDLYWSCREAFLVSSDIALRAQLTEFTDHKLLRIKRSLDGSEYLNIPIEHGLLKRFVDENAKRS</sequence>
<organism evidence="9">
    <name type="scientific">Anopheles funestus</name>
    <name type="common">African malaria mosquito</name>
    <dbReference type="NCBI Taxonomy" id="62324"/>
    <lineage>
        <taxon>Eukaryota</taxon>
        <taxon>Metazoa</taxon>
        <taxon>Ecdysozoa</taxon>
        <taxon>Arthropoda</taxon>
        <taxon>Hexapoda</taxon>
        <taxon>Insecta</taxon>
        <taxon>Pterygota</taxon>
        <taxon>Neoptera</taxon>
        <taxon>Endopterygota</taxon>
        <taxon>Diptera</taxon>
        <taxon>Nematocera</taxon>
        <taxon>Culicoidea</taxon>
        <taxon>Culicidae</taxon>
        <taxon>Anophelinae</taxon>
        <taxon>Anopheles</taxon>
    </lineage>
</organism>
<evidence type="ECO:0000256" key="5">
    <source>
        <dbReference type="ARBA" id="ARBA00023242"/>
    </source>
</evidence>
<reference evidence="9" key="1">
    <citation type="submission" date="2020-05" db="UniProtKB">
        <authorList>
            <consortium name="EnsemblMetazoa"/>
        </authorList>
    </citation>
    <scope>IDENTIFICATION</scope>
    <source>
        <strain evidence="9">FUMOZ</strain>
    </source>
</reference>
<dbReference type="Pfam" id="PF04084">
    <property type="entry name" value="RecA-like_ORC2"/>
    <property type="match status" value="1"/>
</dbReference>
<dbReference type="PANTHER" id="PTHR14052">
    <property type="entry name" value="ORIGIN RECOGNITION COMPLEX SUBUNIT 2"/>
    <property type="match status" value="1"/>
</dbReference>
<evidence type="ECO:0000256" key="1">
    <source>
        <dbReference type="ARBA" id="ARBA00004123"/>
    </source>
</evidence>
<comment type="similarity">
    <text evidence="2">Belongs to the ORC2 family.</text>
</comment>
<dbReference type="VEuPathDB" id="VectorBase:AFUN005802"/>
<keyword evidence="4" id="KW-0235">DNA replication</keyword>
<feature type="domain" description="Origin recognition complex subunit 2 RecA-like" evidence="7">
    <location>
        <begin position="426"/>
        <end position="587"/>
    </location>
</feature>
<name>A0A182RHU0_ANOFN</name>
<feature type="compositionally biased region" description="Basic and acidic residues" evidence="6">
    <location>
        <begin position="1"/>
        <end position="20"/>
    </location>
</feature>
<dbReference type="VEuPathDB" id="VectorBase:AFUN2_007138"/>
<proteinExistence type="inferred from homology"/>
<accession>A0A182RHU0</accession>
<evidence type="ECO:0000259" key="7">
    <source>
        <dbReference type="Pfam" id="PF04084"/>
    </source>
</evidence>
<keyword evidence="5" id="KW-0539">Nucleus</keyword>
<feature type="domain" description="Origin recognition complex subunit 2 winged-helix" evidence="8">
    <location>
        <begin position="646"/>
        <end position="704"/>
    </location>
</feature>
<feature type="compositionally biased region" description="Polar residues" evidence="6">
    <location>
        <begin position="347"/>
        <end position="368"/>
    </location>
</feature>
<feature type="compositionally biased region" description="Acidic residues" evidence="6">
    <location>
        <begin position="290"/>
        <end position="307"/>
    </location>
</feature>
<dbReference type="InterPro" id="IPR056773">
    <property type="entry name" value="WHD_ORC2"/>
</dbReference>
<dbReference type="InterPro" id="IPR007220">
    <property type="entry name" value="ORC2"/>
</dbReference>
<comment type="subcellular location">
    <subcellularLocation>
        <location evidence="1">Nucleus</location>
    </subcellularLocation>
</comment>
<dbReference type="EnsemblMetazoa" id="AFUN005802-RA">
    <property type="protein sequence ID" value="AFUN005802-PA"/>
    <property type="gene ID" value="AFUN005802"/>
</dbReference>
<feature type="region of interest" description="Disordered" evidence="6">
    <location>
        <begin position="209"/>
        <end position="368"/>
    </location>
</feature>
<dbReference type="GO" id="GO:0006260">
    <property type="term" value="P:DNA replication"/>
    <property type="evidence" value="ECO:0007669"/>
    <property type="project" value="UniProtKB-KW"/>
</dbReference>
<dbReference type="STRING" id="62324.A0A182RHU0"/>
<dbReference type="PANTHER" id="PTHR14052:SF0">
    <property type="entry name" value="ORIGIN RECOGNITION COMPLEX SUBUNIT 2"/>
    <property type="match status" value="1"/>
</dbReference>
<feature type="compositionally biased region" description="Acidic residues" evidence="6">
    <location>
        <begin position="177"/>
        <end position="189"/>
    </location>
</feature>